<dbReference type="Gene3D" id="3.20.20.210">
    <property type="match status" value="1"/>
</dbReference>
<dbReference type="SUPFAM" id="SSF51726">
    <property type="entry name" value="UROD/MetE-like"/>
    <property type="match status" value="1"/>
</dbReference>
<evidence type="ECO:0008006" key="4">
    <source>
        <dbReference type="Google" id="ProtNLM"/>
    </source>
</evidence>
<accession>A0A231GYK7</accession>
<feature type="region of interest" description="Disordered" evidence="1">
    <location>
        <begin position="55"/>
        <end position="78"/>
    </location>
</feature>
<sequence length="343" mass="37439">MTRGDVHLCGSVPLPDAEAVFDTAARRLGPWLSRIPDGETGERDNFTVWQLPRMGAHPDLETVPPPSPEYGPSERVRPKPGVDPASIDFGELGYAQAALESWGVFRKLRERGDIDAGVRFQVCLPTPISVVGAFVGDPQDILEQRYEAALLAELGRIAAAIPHTDLAVQWDCPVEFAIFEGVFPSWFGADDETRLSEIVARLVRLGAAVPGNIELGYHLCYGDFGHRHFAEPADTGRMVAVLSGVLAALPRRVDWVHMPVPRSRADRAYFAPLAGLHLPPQTRLYLGLVHATDGRDGALRRIRGAREIVDGFGIATECGFGRRPAEHIPDLLDLHAELAAMLS</sequence>
<organism evidence="2 3">
    <name type="scientific">Nocardia cerradoensis</name>
    <dbReference type="NCBI Taxonomy" id="85688"/>
    <lineage>
        <taxon>Bacteria</taxon>
        <taxon>Bacillati</taxon>
        <taxon>Actinomycetota</taxon>
        <taxon>Actinomycetes</taxon>
        <taxon>Mycobacteriales</taxon>
        <taxon>Nocardiaceae</taxon>
        <taxon>Nocardia</taxon>
    </lineage>
</organism>
<evidence type="ECO:0000313" key="2">
    <source>
        <dbReference type="EMBL" id="OXR41611.1"/>
    </source>
</evidence>
<reference evidence="2 3" key="1">
    <citation type="submission" date="2017-07" db="EMBL/GenBank/DDBJ databases">
        <title>First draft Genome Sequence of Nocardia cerradoensis isolated from human infection.</title>
        <authorList>
            <person name="Carrasco G."/>
        </authorList>
    </citation>
    <scope>NUCLEOTIDE SEQUENCE [LARGE SCALE GENOMIC DNA]</scope>
    <source>
        <strain evidence="2 3">CNM20130759</strain>
    </source>
</reference>
<proteinExistence type="predicted"/>
<name>A0A231GYK7_9NOCA</name>
<dbReference type="InterPro" id="IPR038071">
    <property type="entry name" value="UROD/MetE-like_sf"/>
</dbReference>
<dbReference type="EMBL" id="NGAF01000018">
    <property type="protein sequence ID" value="OXR41611.1"/>
    <property type="molecule type" value="Genomic_DNA"/>
</dbReference>
<evidence type="ECO:0000256" key="1">
    <source>
        <dbReference type="SAM" id="MobiDB-lite"/>
    </source>
</evidence>
<dbReference type="AlphaFoldDB" id="A0A231GYK7"/>
<dbReference type="Proteomes" id="UP000215506">
    <property type="component" value="Unassembled WGS sequence"/>
</dbReference>
<protein>
    <recommendedName>
        <fullName evidence="4">Cobalamin-independent methionine synthase MetE C-terminal/archaeal domain-containing protein</fullName>
    </recommendedName>
</protein>
<dbReference type="RefSeq" id="WP_094027425.1">
    <property type="nucleotide sequence ID" value="NZ_NGAF01000018.1"/>
</dbReference>
<keyword evidence="3" id="KW-1185">Reference proteome</keyword>
<comment type="caution">
    <text evidence="2">The sequence shown here is derived from an EMBL/GenBank/DDBJ whole genome shotgun (WGS) entry which is preliminary data.</text>
</comment>
<evidence type="ECO:0000313" key="3">
    <source>
        <dbReference type="Proteomes" id="UP000215506"/>
    </source>
</evidence>
<gene>
    <name evidence="2" type="ORF">B7C42_06252</name>
</gene>